<evidence type="ECO:0000256" key="15">
    <source>
        <dbReference type="ARBA" id="ARBA00049244"/>
    </source>
</evidence>
<evidence type="ECO:0000313" key="20">
    <source>
        <dbReference type="Proteomes" id="UP001165427"/>
    </source>
</evidence>
<evidence type="ECO:0000256" key="3">
    <source>
        <dbReference type="ARBA" id="ARBA00011245"/>
    </source>
</evidence>
<keyword evidence="13 16" id="KW-0238">DNA-binding</keyword>
<evidence type="ECO:0000256" key="7">
    <source>
        <dbReference type="ARBA" id="ARBA00022695"/>
    </source>
</evidence>
<dbReference type="CDD" id="cd03586">
    <property type="entry name" value="PolY_Pol_IV_kappa"/>
    <property type="match status" value="1"/>
</dbReference>
<dbReference type="RefSeq" id="WP_246902149.1">
    <property type="nucleotide sequence ID" value="NZ_JALJRB010000001.1"/>
</dbReference>
<evidence type="ECO:0000259" key="18">
    <source>
        <dbReference type="PROSITE" id="PS50173"/>
    </source>
</evidence>
<feature type="binding site" evidence="16">
    <location>
        <position position="103"/>
    </location>
    <ligand>
        <name>Mg(2+)</name>
        <dbReference type="ChEBI" id="CHEBI:18420"/>
    </ligand>
</feature>
<dbReference type="GO" id="GO:0009432">
    <property type="term" value="P:SOS response"/>
    <property type="evidence" value="ECO:0007669"/>
    <property type="project" value="TreeGrafter"/>
</dbReference>
<dbReference type="InterPro" id="IPR017961">
    <property type="entry name" value="DNA_pol_Y-fam_little_finger"/>
</dbReference>
<evidence type="ECO:0000256" key="11">
    <source>
        <dbReference type="ARBA" id="ARBA00022842"/>
    </source>
</evidence>
<dbReference type="EC" id="2.7.7.7" evidence="16"/>
<dbReference type="InterPro" id="IPR036775">
    <property type="entry name" value="DNA_pol_Y-fam_lit_finger_sf"/>
</dbReference>
<evidence type="ECO:0000256" key="1">
    <source>
        <dbReference type="ARBA" id="ARBA00004496"/>
    </source>
</evidence>
<dbReference type="Pfam" id="PF11799">
    <property type="entry name" value="IMS_C"/>
    <property type="match status" value="1"/>
</dbReference>
<evidence type="ECO:0000256" key="9">
    <source>
        <dbReference type="ARBA" id="ARBA00022723"/>
    </source>
</evidence>
<feature type="region of interest" description="Disordered" evidence="17">
    <location>
        <begin position="385"/>
        <end position="436"/>
    </location>
</feature>
<gene>
    <name evidence="16" type="primary">dinB</name>
    <name evidence="19" type="ORF">MRX98_00710</name>
</gene>
<comment type="subcellular location">
    <subcellularLocation>
        <location evidence="1 16">Cytoplasm</location>
    </subcellularLocation>
</comment>
<evidence type="ECO:0000256" key="14">
    <source>
        <dbReference type="ARBA" id="ARBA00023204"/>
    </source>
</evidence>
<dbReference type="Proteomes" id="UP001165427">
    <property type="component" value="Unassembled WGS sequence"/>
</dbReference>
<accession>A0AA41UHX9</accession>
<name>A0AA41UHX9_9BACT</name>
<dbReference type="Gene3D" id="3.30.1490.100">
    <property type="entry name" value="DNA polymerase, Y-family, little finger domain"/>
    <property type="match status" value="1"/>
</dbReference>
<comment type="subunit">
    <text evidence="3 16">Monomer.</text>
</comment>
<dbReference type="InterPro" id="IPR022880">
    <property type="entry name" value="DNApol_IV"/>
</dbReference>
<dbReference type="NCBIfam" id="NF002751">
    <property type="entry name" value="PRK02794.1"/>
    <property type="match status" value="1"/>
</dbReference>
<dbReference type="GO" id="GO:0006261">
    <property type="term" value="P:DNA-templated DNA replication"/>
    <property type="evidence" value="ECO:0007669"/>
    <property type="project" value="UniProtKB-UniRule"/>
</dbReference>
<comment type="catalytic activity">
    <reaction evidence="15 16">
        <text>DNA(n) + a 2'-deoxyribonucleoside 5'-triphosphate = DNA(n+1) + diphosphate</text>
        <dbReference type="Rhea" id="RHEA:22508"/>
        <dbReference type="Rhea" id="RHEA-COMP:17339"/>
        <dbReference type="Rhea" id="RHEA-COMP:17340"/>
        <dbReference type="ChEBI" id="CHEBI:33019"/>
        <dbReference type="ChEBI" id="CHEBI:61560"/>
        <dbReference type="ChEBI" id="CHEBI:173112"/>
        <dbReference type="EC" id="2.7.7.7"/>
    </reaction>
</comment>
<dbReference type="SUPFAM" id="SSF100879">
    <property type="entry name" value="Lesion bypass DNA polymerase (Y-family), little finger domain"/>
    <property type="match status" value="1"/>
</dbReference>
<keyword evidence="5 16" id="KW-0963">Cytoplasm</keyword>
<evidence type="ECO:0000256" key="5">
    <source>
        <dbReference type="ARBA" id="ARBA00022490"/>
    </source>
</evidence>
<keyword evidence="14 16" id="KW-0234">DNA repair</keyword>
<feature type="binding site" evidence="16">
    <location>
        <position position="10"/>
    </location>
    <ligand>
        <name>Mg(2+)</name>
        <dbReference type="ChEBI" id="CHEBI:18420"/>
    </ligand>
</feature>
<dbReference type="AlphaFoldDB" id="A0AA41UHX9"/>
<dbReference type="PROSITE" id="PS50173">
    <property type="entry name" value="UMUC"/>
    <property type="match status" value="1"/>
</dbReference>
<evidence type="ECO:0000256" key="10">
    <source>
        <dbReference type="ARBA" id="ARBA00022763"/>
    </source>
</evidence>
<evidence type="ECO:0000256" key="2">
    <source>
        <dbReference type="ARBA" id="ARBA00010945"/>
    </source>
</evidence>
<evidence type="ECO:0000256" key="16">
    <source>
        <dbReference type="HAMAP-Rule" id="MF_01113"/>
    </source>
</evidence>
<dbReference type="GO" id="GO:0003887">
    <property type="term" value="F:DNA-directed DNA polymerase activity"/>
    <property type="evidence" value="ECO:0007669"/>
    <property type="project" value="UniProtKB-UniRule"/>
</dbReference>
<dbReference type="SUPFAM" id="SSF56672">
    <property type="entry name" value="DNA/RNA polymerases"/>
    <property type="match status" value="1"/>
</dbReference>
<dbReference type="Pfam" id="PF11798">
    <property type="entry name" value="IMS_HHH"/>
    <property type="match status" value="1"/>
</dbReference>
<feature type="region of interest" description="Disordered" evidence="17">
    <location>
        <begin position="229"/>
        <end position="251"/>
    </location>
</feature>
<reference evidence="19" key="1">
    <citation type="submission" date="2022-04" db="EMBL/GenBank/DDBJ databases">
        <title>Desulfatitalea alkaliphila sp. nov., a novel anaerobic sulfate-reducing bacterium isolated from terrestrial mud volcano, Taman Peninsula, Russia.</title>
        <authorList>
            <person name="Khomyakova M.A."/>
            <person name="Merkel A.Y."/>
            <person name="Slobodkin A.I."/>
        </authorList>
    </citation>
    <scope>NUCLEOTIDE SEQUENCE</scope>
    <source>
        <strain evidence="19">M08but</strain>
    </source>
</reference>
<evidence type="ECO:0000256" key="8">
    <source>
        <dbReference type="ARBA" id="ARBA00022705"/>
    </source>
</evidence>
<evidence type="ECO:0000256" key="4">
    <source>
        <dbReference type="ARBA" id="ARBA00022457"/>
    </source>
</evidence>
<dbReference type="GO" id="GO:0000287">
    <property type="term" value="F:magnesium ion binding"/>
    <property type="evidence" value="ECO:0007669"/>
    <property type="project" value="UniProtKB-UniRule"/>
</dbReference>
<keyword evidence="11 16" id="KW-0460">Magnesium</keyword>
<dbReference type="InterPro" id="IPR043502">
    <property type="entry name" value="DNA/RNA_pol_sf"/>
</dbReference>
<sequence>MATPTLLHVDMDAFFASVEQLDNPALRGRCVVVGGTHRGVVAAASYEARRFGIHSAMPIFQAKRKCPRLVIVSPRRARYAQLSRRIMELLRTFTPLVEPVSIDEAYLDITGCGRLHGPVLETARAIKARIRESTGLTCSVGAAPNKFLAKIASEMDKPDGLTVIAPEQVQDFIRDLPIEKVPGVGQRAREQLAALGVERLGQVAGLPASLLVRRLGVYGHRLLALSQGRDETPVKAESEPKSVSSETTLERNTAERSVLAARLLAQSETVARQLRQHRVGARTITLILKTGDFKRHSRSRTLDRAVRSSEDIYRIAVALLDAFALTQPVRLVGVGAGGLQPDSLPVQQPLFGEPETPTPRRWEVLDRAIDAISAKYGRQAVGRGTLNRLKEGSQRAAQRQVEKRTERFSPTGDAGGRAGNAAGKKGRTGSDTGPDQ</sequence>
<evidence type="ECO:0000256" key="6">
    <source>
        <dbReference type="ARBA" id="ARBA00022679"/>
    </source>
</evidence>
<comment type="cofactor">
    <cofactor evidence="16">
        <name>Mg(2+)</name>
        <dbReference type="ChEBI" id="CHEBI:18420"/>
    </cofactor>
    <text evidence="16">Binds 2 magnesium ions per subunit.</text>
</comment>
<dbReference type="PANTHER" id="PTHR11076:SF33">
    <property type="entry name" value="DNA POLYMERASE KAPPA"/>
    <property type="match status" value="1"/>
</dbReference>
<evidence type="ECO:0000256" key="13">
    <source>
        <dbReference type="ARBA" id="ARBA00023125"/>
    </source>
</evidence>
<comment type="caution">
    <text evidence="19">The sequence shown here is derived from an EMBL/GenBank/DDBJ whole genome shotgun (WGS) entry which is preliminary data.</text>
</comment>
<evidence type="ECO:0000256" key="12">
    <source>
        <dbReference type="ARBA" id="ARBA00022932"/>
    </source>
</evidence>
<dbReference type="Gene3D" id="3.30.70.270">
    <property type="match status" value="1"/>
</dbReference>
<keyword evidence="4 16" id="KW-0515">Mutator protein</keyword>
<keyword evidence="20" id="KW-1185">Reference proteome</keyword>
<feature type="active site" evidence="16">
    <location>
        <position position="104"/>
    </location>
</feature>
<dbReference type="InterPro" id="IPR001126">
    <property type="entry name" value="UmuC"/>
</dbReference>
<dbReference type="Pfam" id="PF00817">
    <property type="entry name" value="IMS"/>
    <property type="match status" value="1"/>
</dbReference>
<evidence type="ECO:0000313" key="19">
    <source>
        <dbReference type="EMBL" id="MCJ8499077.1"/>
    </source>
</evidence>
<keyword evidence="12 16" id="KW-0239">DNA-directed DNA polymerase</keyword>
<dbReference type="GO" id="GO:0042276">
    <property type="term" value="P:error-prone translesion synthesis"/>
    <property type="evidence" value="ECO:0007669"/>
    <property type="project" value="TreeGrafter"/>
</dbReference>
<dbReference type="NCBIfam" id="NF002677">
    <property type="entry name" value="PRK02406.1"/>
    <property type="match status" value="1"/>
</dbReference>
<evidence type="ECO:0000256" key="17">
    <source>
        <dbReference type="SAM" id="MobiDB-lite"/>
    </source>
</evidence>
<dbReference type="PANTHER" id="PTHR11076">
    <property type="entry name" value="DNA REPAIR POLYMERASE UMUC / TRANSFERASE FAMILY MEMBER"/>
    <property type="match status" value="1"/>
</dbReference>
<dbReference type="GO" id="GO:0006281">
    <property type="term" value="P:DNA repair"/>
    <property type="evidence" value="ECO:0007669"/>
    <property type="project" value="UniProtKB-UniRule"/>
</dbReference>
<dbReference type="InterPro" id="IPR050116">
    <property type="entry name" value="DNA_polymerase-Y"/>
</dbReference>
<dbReference type="InterPro" id="IPR043128">
    <property type="entry name" value="Rev_trsase/Diguanyl_cyclase"/>
</dbReference>
<keyword evidence="7 16" id="KW-0548">Nucleotidyltransferase</keyword>
<organism evidence="19 20">
    <name type="scientific">Desulfatitalea alkaliphila</name>
    <dbReference type="NCBI Taxonomy" id="2929485"/>
    <lineage>
        <taxon>Bacteria</taxon>
        <taxon>Pseudomonadati</taxon>
        <taxon>Thermodesulfobacteriota</taxon>
        <taxon>Desulfobacteria</taxon>
        <taxon>Desulfobacterales</taxon>
        <taxon>Desulfosarcinaceae</taxon>
        <taxon>Desulfatitalea</taxon>
    </lineage>
</organism>
<protein>
    <recommendedName>
        <fullName evidence="16">DNA polymerase IV</fullName>
        <shortName evidence="16">Pol IV</shortName>
        <ecNumber evidence="16">2.7.7.7</ecNumber>
    </recommendedName>
</protein>
<keyword evidence="8 16" id="KW-0235">DNA replication</keyword>
<feature type="domain" description="UmuC" evidence="18">
    <location>
        <begin position="6"/>
        <end position="185"/>
    </location>
</feature>
<keyword evidence="9 16" id="KW-0479">Metal-binding</keyword>
<dbReference type="FunFam" id="3.40.1170.60:FF:000001">
    <property type="entry name" value="DNA polymerase IV"/>
    <property type="match status" value="1"/>
</dbReference>
<dbReference type="HAMAP" id="MF_01113">
    <property type="entry name" value="DNApol_IV"/>
    <property type="match status" value="1"/>
</dbReference>
<dbReference type="FunFam" id="3.30.1490.100:FF:000004">
    <property type="entry name" value="DNA polymerase IV"/>
    <property type="match status" value="1"/>
</dbReference>
<dbReference type="InterPro" id="IPR024728">
    <property type="entry name" value="PolY_HhH_motif"/>
</dbReference>
<feature type="compositionally biased region" description="Basic and acidic residues" evidence="17">
    <location>
        <begin position="229"/>
        <end position="240"/>
    </location>
</feature>
<dbReference type="GO" id="GO:0003684">
    <property type="term" value="F:damaged DNA binding"/>
    <property type="evidence" value="ECO:0007669"/>
    <property type="project" value="InterPro"/>
</dbReference>
<comment type="function">
    <text evidence="16">Poorly processive, error-prone DNA polymerase involved in untargeted mutagenesis. Copies undamaged DNA at stalled replication forks, which arise in vivo from mismatched or misaligned primer ends. These misaligned primers can be extended by PolIV. Exhibits no 3'-5' exonuclease (proofreading) activity. May be involved in translesional synthesis, in conjunction with the beta clamp from PolIII.</text>
</comment>
<keyword evidence="10 16" id="KW-0227">DNA damage</keyword>
<feature type="site" description="Substrate discrimination" evidence="16">
    <location>
        <position position="15"/>
    </location>
</feature>
<proteinExistence type="inferred from homology"/>
<dbReference type="Gene3D" id="1.10.150.20">
    <property type="entry name" value="5' to 3' exonuclease, C-terminal subdomain"/>
    <property type="match status" value="1"/>
</dbReference>
<dbReference type="EMBL" id="JALJRB010000001">
    <property type="protein sequence ID" value="MCJ8499077.1"/>
    <property type="molecule type" value="Genomic_DNA"/>
</dbReference>
<dbReference type="GO" id="GO:0005829">
    <property type="term" value="C:cytosol"/>
    <property type="evidence" value="ECO:0007669"/>
    <property type="project" value="TreeGrafter"/>
</dbReference>
<dbReference type="Gene3D" id="3.40.1170.60">
    <property type="match status" value="1"/>
</dbReference>
<comment type="similarity">
    <text evidence="2 16">Belongs to the DNA polymerase type-Y family.</text>
</comment>
<keyword evidence="6 16" id="KW-0808">Transferase</keyword>